<organism evidence="9 10">
    <name type="scientific">Serendipita vermifera MAFF 305830</name>
    <dbReference type="NCBI Taxonomy" id="933852"/>
    <lineage>
        <taxon>Eukaryota</taxon>
        <taxon>Fungi</taxon>
        <taxon>Dikarya</taxon>
        <taxon>Basidiomycota</taxon>
        <taxon>Agaricomycotina</taxon>
        <taxon>Agaricomycetes</taxon>
        <taxon>Sebacinales</taxon>
        <taxon>Serendipitaceae</taxon>
        <taxon>Serendipita</taxon>
    </lineage>
</organism>
<evidence type="ECO:0000256" key="7">
    <source>
        <dbReference type="ARBA" id="ARBA00023136"/>
    </source>
</evidence>
<keyword evidence="2 8" id="KW-0138">CF(0)</keyword>
<gene>
    <name evidence="9" type="ORF">M408DRAFT_325882</name>
</gene>
<keyword evidence="10" id="KW-1185">Reference proteome</keyword>
<evidence type="ECO:0000256" key="2">
    <source>
        <dbReference type="ARBA" id="ARBA00022547"/>
    </source>
</evidence>
<comment type="subunit">
    <text evidence="8">F-type ATPases have 2 components, CF(1) - the catalytic core - and CF(0) - the membrane proton channel. In yeast, the dimeric form of ATP synthase consists of 17 polypeptides: alpha, beta, gamma, delta, epsilon, 4 (B), 5 (OSCP), 6 (A), 8, 9 (C), d, E (Tim11), f, g, h, i/j and k.</text>
</comment>
<protein>
    <recommendedName>
        <fullName evidence="8">ATP synthase subunit 4</fullName>
    </recommendedName>
</protein>
<evidence type="ECO:0000256" key="4">
    <source>
        <dbReference type="ARBA" id="ARBA00022792"/>
    </source>
</evidence>
<dbReference type="GO" id="GO:0046933">
    <property type="term" value="F:proton-transporting ATP synthase activity, rotational mechanism"/>
    <property type="evidence" value="ECO:0007669"/>
    <property type="project" value="TreeGrafter"/>
</dbReference>
<keyword evidence="4 8" id="KW-0999">Mitochondrion inner membrane</keyword>
<dbReference type="InterPro" id="IPR008688">
    <property type="entry name" value="ATP_synth_Bsub_B/MI25"/>
</dbReference>
<dbReference type="STRING" id="933852.A0A0C2X8X1"/>
<dbReference type="Proteomes" id="UP000054097">
    <property type="component" value="Unassembled WGS sequence"/>
</dbReference>
<dbReference type="OrthoDB" id="67388at2759"/>
<reference evidence="10" key="2">
    <citation type="submission" date="2015-01" db="EMBL/GenBank/DDBJ databases">
        <title>Evolutionary Origins and Diversification of the Mycorrhizal Mutualists.</title>
        <authorList>
            <consortium name="DOE Joint Genome Institute"/>
            <consortium name="Mycorrhizal Genomics Consortium"/>
            <person name="Kohler A."/>
            <person name="Kuo A."/>
            <person name="Nagy L.G."/>
            <person name="Floudas D."/>
            <person name="Copeland A."/>
            <person name="Barry K.W."/>
            <person name="Cichocki N."/>
            <person name="Veneault-Fourrey C."/>
            <person name="LaButti K."/>
            <person name="Lindquist E.A."/>
            <person name="Lipzen A."/>
            <person name="Lundell T."/>
            <person name="Morin E."/>
            <person name="Murat C."/>
            <person name="Riley R."/>
            <person name="Ohm R."/>
            <person name="Sun H."/>
            <person name="Tunlid A."/>
            <person name="Henrissat B."/>
            <person name="Grigoriev I.V."/>
            <person name="Hibbett D.S."/>
            <person name="Martin F."/>
        </authorList>
    </citation>
    <scope>NUCLEOTIDE SEQUENCE [LARGE SCALE GENOMIC DNA]</scope>
    <source>
        <strain evidence="10">MAFF 305830</strain>
    </source>
</reference>
<dbReference type="Pfam" id="PF05405">
    <property type="entry name" value="Mt_ATP-synt_B"/>
    <property type="match status" value="1"/>
</dbReference>
<dbReference type="PANTHER" id="PTHR12733:SF3">
    <property type="entry name" value="ATP SYNTHASE F(0) COMPLEX SUBUNIT B1, MITOCHONDRIAL"/>
    <property type="match status" value="1"/>
</dbReference>
<dbReference type="InterPro" id="IPR013837">
    <property type="entry name" value="ATP_synth_F0_suB"/>
</dbReference>
<evidence type="ECO:0000256" key="5">
    <source>
        <dbReference type="ARBA" id="ARBA00023065"/>
    </source>
</evidence>
<keyword evidence="3 8" id="KW-0375">Hydrogen ion transport</keyword>
<keyword evidence="6 8" id="KW-0496">Mitochondrion</keyword>
<proteinExistence type="inferred from homology"/>
<keyword evidence="5 8" id="KW-0406">Ion transport</keyword>
<evidence type="ECO:0000256" key="1">
    <source>
        <dbReference type="ARBA" id="ARBA00022448"/>
    </source>
</evidence>
<dbReference type="GO" id="GO:0045259">
    <property type="term" value="C:proton-transporting ATP synthase complex"/>
    <property type="evidence" value="ECO:0007669"/>
    <property type="project" value="UniProtKB-KW"/>
</dbReference>
<sequence length="206" mass="22734">MSSKPPPAERANELLEAVPTSNIVTKTGAVVLGTGLAATAISQELYVVNEETVVLAGFLILATFIARSIHQPYSEWAQGQIEKVRSILNQSRLQHTQAVKDRITSVEQMKDVVELTKGLFSMSKETAQLEAEIFQKRQQVAMASELKAVLDSWVRYEQQAKEAEQAQLAKSVIDKVLKSLSDEKAQRDILLSAVSEVEQLIKSKAI</sequence>
<dbReference type="Gene3D" id="1.20.5.2210">
    <property type="match status" value="1"/>
</dbReference>
<dbReference type="EMBL" id="KN824277">
    <property type="protein sequence ID" value="KIM34488.1"/>
    <property type="molecule type" value="Genomic_DNA"/>
</dbReference>
<accession>A0A0C2X8X1</accession>
<evidence type="ECO:0000256" key="3">
    <source>
        <dbReference type="ARBA" id="ARBA00022781"/>
    </source>
</evidence>
<dbReference type="AlphaFoldDB" id="A0A0C2X8X1"/>
<keyword evidence="7 8" id="KW-0472">Membrane</keyword>
<dbReference type="PANTHER" id="PTHR12733">
    <property type="entry name" value="MITOCHONDRIAL ATP SYNTHASE B CHAIN"/>
    <property type="match status" value="1"/>
</dbReference>
<comment type="function">
    <text evidence="8">Subunit b, of the mitochondrial membrane ATP synthase complex (F(1)F(0) ATP synthase or Complex V) that produces ATP from ADP in the presence of a proton gradient across the membrane which is generated by electron transport complexes of the respiratory chain. ATP synthase complex consist of a soluble F(1) head domain - the catalytic core - and a membrane F(1) domain - the membrane proton channel. These two domains are linked by a central stalk rotating inside the F(1) region and a stationary peripheral stalk. During catalysis, ATP synthesis in the catalytic domain of F(1) is coupled via a rotary mechanism of the central stalk subunits to proton translocation. In vivo, can only synthesize ATP although its ATP hydrolase activity can be activated artificially in vitro. Part of the complex F(0) domain. Part of the complex F(0) domain and the peripheric stalk, which acts as a stator to hold the catalytic alpha(3)beta(3) subcomplex and subunit a/ATP6 static relative to the rotary elements.</text>
</comment>
<dbReference type="HOGENOM" id="CLU_077208_0_0_1"/>
<evidence type="ECO:0000256" key="8">
    <source>
        <dbReference type="RuleBase" id="RU368017"/>
    </source>
</evidence>
<dbReference type="SUPFAM" id="SSF161060">
    <property type="entry name" value="ATP synthase B chain-like"/>
    <property type="match status" value="1"/>
</dbReference>
<reference evidence="9 10" key="1">
    <citation type="submission" date="2014-04" db="EMBL/GenBank/DDBJ databases">
        <authorList>
            <consortium name="DOE Joint Genome Institute"/>
            <person name="Kuo A."/>
            <person name="Zuccaro A."/>
            <person name="Kohler A."/>
            <person name="Nagy L.G."/>
            <person name="Floudas D."/>
            <person name="Copeland A."/>
            <person name="Barry K.W."/>
            <person name="Cichocki N."/>
            <person name="Veneault-Fourrey C."/>
            <person name="LaButti K."/>
            <person name="Lindquist E.A."/>
            <person name="Lipzen A."/>
            <person name="Lundell T."/>
            <person name="Morin E."/>
            <person name="Murat C."/>
            <person name="Sun H."/>
            <person name="Tunlid A."/>
            <person name="Henrissat B."/>
            <person name="Grigoriev I.V."/>
            <person name="Hibbett D.S."/>
            <person name="Martin F."/>
            <person name="Nordberg H.P."/>
            <person name="Cantor M.N."/>
            <person name="Hua S.X."/>
        </authorList>
    </citation>
    <scope>NUCLEOTIDE SEQUENCE [LARGE SCALE GENOMIC DNA]</scope>
    <source>
        <strain evidence="9 10">MAFF 305830</strain>
    </source>
</reference>
<evidence type="ECO:0000256" key="6">
    <source>
        <dbReference type="ARBA" id="ARBA00023128"/>
    </source>
</evidence>
<comment type="similarity">
    <text evidence="8">Belongs to the eukaryotic ATPase B chain family.</text>
</comment>
<keyword evidence="1 8" id="KW-0813">Transport</keyword>
<comment type="subcellular location">
    <subcellularLocation>
        <location evidence="8">Mitochondrion</location>
    </subcellularLocation>
    <subcellularLocation>
        <location evidence="8">Mitochondrion inner membrane</location>
    </subcellularLocation>
</comment>
<dbReference type="GO" id="GO:0005743">
    <property type="term" value="C:mitochondrial inner membrane"/>
    <property type="evidence" value="ECO:0007669"/>
    <property type="project" value="UniProtKB-SubCell"/>
</dbReference>
<evidence type="ECO:0000313" key="10">
    <source>
        <dbReference type="Proteomes" id="UP000054097"/>
    </source>
</evidence>
<evidence type="ECO:0000313" key="9">
    <source>
        <dbReference type="EMBL" id="KIM34488.1"/>
    </source>
</evidence>
<name>A0A0C2X8X1_SERVB</name>
<dbReference type="FunFam" id="1.20.5.2210:FF:000002">
    <property type="entry name" value="ATP synthase subunit 4 mitochondrial"/>
    <property type="match status" value="1"/>
</dbReference>